<feature type="domain" description="CN hydrolase" evidence="2">
    <location>
        <begin position="3"/>
        <end position="240"/>
    </location>
</feature>
<dbReference type="PROSITE" id="PS01227">
    <property type="entry name" value="UPF0012"/>
    <property type="match status" value="1"/>
</dbReference>
<dbReference type="InterPro" id="IPR036526">
    <property type="entry name" value="C-N_Hydrolase_sf"/>
</dbReference>
<protein>
    <submittedName>
        <fullName evidence="3">Carbon-nitrogen hydrolase</fullName>
    </submittedName>
</protein>
<accession>A0A1M4S8K1</accession>
<keyword evidence="3" id="KW-0378">Hydrolase</keyword>
<dbReference type="RefSeq" id="WP_234988172.1">
    <property type="nucleotide sequence ID" value="NZ_FQUG01000002.1"/>
</dbReference>
<dbReference type="CDD" id="cd07583">
    <property type="entry name" value="nitrilase_5"/>
    <property type="match status" value="1"/>
</dbReference>
<dbReference type="STRING" id="1123243.SAMN02745190_00026"/>
<dbReference type="Gene3D" id="3.60.110.10">
    <property type="entry name" value="Carbon-nitrogen hydrolase"/>
    <property type="match status" value="1"/>
</dbReference>
<organism evidence="3 4">
    <name type="scientific">Schwartzia succinivorans DSM 10502</name>
    <dbReference type="NCBI Taxonomy" id="1123243"/>
    <lineage>
        <taxon>Bacteria</taxon>
        <taxon>Bacillati</taxon>
        <taxon>Bacillota</taxon>
        <taxon>Negativicutes</taxon>
        <taxon>Selenomonadales</taxon>
        <taxon>Selenomonadaceae</taxon>
        <taxon>Schwartzia</taxon>
    </lineage>
</organism>
<dbReference type="InterPro" id="IPR003010">
    <property type="entry name" value="C-N_Hydrolase"/>
</dbReference>
<dbReference type="PROSITE" id="PS50263">
    <property type="entry name" value="CN_HYDROLASE"/>
    <property type="match status" value="1"/>
</dbReference>
<name>A0A1M4S8K1_9FIRM</name>
<keyword evidence="4" id="KW-1185">Reference proteome</keyword>
<proteinExistence type="inferred from homology"/>
<dbReference type="Pfam" id="PF00795">
    <property type="entry name" value="CN_hydrolase"/>
    <property type="match status" value="1"/>
</dbReference>
<gene>
    <name evidence="3" type="ORF">SAMN02745190_00026</name>
</gene>
<evidence type="ECO:0000259" key="2">
    <source>
        <dbReference type="PROSITE" id="PS50263"/>
    </source>
</evidence>
<dbReference type="GO" id="GO:0016787">
    <property type="term" value="F:hydrolase activity"/>
    <property type="evidence" value="ECO:0007669"/>
    <property type="project" value="UniProtKB-KW"/>
</dbReference>
<dbReference type="Proteomes" id="UP000184404">
    <property type="component" value="Unassembled WGS sequence"/>
</dbReference>
<dbReference type="InterPro" id="IPR001110">
    <property type="entry name" value="UPF0012_CS"/>
</dbReference>
<evidence type="ECO:0000313" key="4">
    <source>
        <dbReference type="Proteomes" id="UP000184404"/>
    </source>
</evidence>
<dbReference type="EMBL" id="FQUG01000002">
    <property type="protein sequence ID" value="SHE28531.1"/>
    <property type="molecule type" value="Genomic_DNA"/>
</dbReference>
<evidence type="ECO:0000256" key="1">
    <source>
        <dbReference type="ARBA" id="ARBA00010613"/>
    </source>
</evidence>
<sequence length="261" mass="28738">MLMKVSVIQLPVVIGDRQKNQDTLRTMLEKAMTEKPDTVLLPELWDIGFYPRPLENYTDEGAHSAKELLSELSGKYHVNIVGGSVAAKLGDAVENICCVFDREGNCIADYSKSHLFSPAKEHKAFRAGDKVTVFTLDGVNCGVIICYDLRFPELTRKLALSDIDILFIPAAWPTVRLAHWRLLAQARAVENQFFVAAANGSGAFANGMPLAGHSALIDPWGEILAEADDGSAIITADFDLSVKEKIRSTINVFADRRPDLY</sequence>
<dbReference type="AlphaFoldDB" id="A0A1M4S8K1"/>
<dbReference type="PANTHER" id="PTHR23088">
    <property type="entry name" value="NITRILASE-RELATED"/>
    <property type="match status" value="1"/>
</dbReference>
<dbReference type="SUPFAM" id="SSF56317">
    <property type="entry name" value="Carbon-nitrogen hydrolase"/>
    <property type="match status" value="1"/>
</dbReference>
<comment type="similarity">
    <text evidence="1">Belongs to the carbon-nitrogen hydrolase superfamily. NIT1/NIT2 family.</text>
</comment>
<reference evidence="3 4" key="1">
    <citation type="submission" date="2016-11" db="EMBL/GenBank/DDBJ databases">
        <authorList>
            <person name="Jaros S."/>
            <person name="Januszkiewicz K."/>
            <person name="Wedrychowicz H."/>
        </authorList>
    </citation>
    <scope>NUCLEOTIDE SEQUENCE [LARGE SCALE GENOMIC DNA]</scope>
    <source>
        <strain evidence="3 4">DSM 10502</strain>
    </source>
</reference>
<dbReference type="PANTHER" id="PTHR23088:SF27">
    <property type="entry name" value="DEAMINATED GLUTATHIONE AMIDASE"/>
    <property type="match status" value="1"/>
</dbReference>
<evidence type="ECO:0000313" key="3">
    <source>
        <dbReference type="EMBL" id="SHE28531.1"/>
    </source>
</evidence>